<proteinExistence type="predicted"/>
<comment type="caution">
    <text evidence="4">The sequence shown here is derived from an EMBL/GenBank/DDBJ whole genome shotgun (WGS) entry which is preliminary data.</text>
</comment>
<dbReference type="RefSeq" id="WP_188557545.1">
    <property type="nucleotide sequence ID" value="NZ_BMGS01000004.1"/>
</dbReference>
<keyword evidence="1" id="KW-1133">Transmembrane helix</keyword>
<feature type="domain" description="DUF4349" evidence="3">
    <location>
        <begin position="67"/>
        <end position="161"/>
    </location>
</feature>
<evidence type="ECO:0000259" key="3">
    <source>
        <dbReference type="Pfam" id="PF14257"/>
    </source>
</evidence>
<feature type="chain" id="PRO_5047163553" description="DUF4349 domain-containing protein" evidence="2">
    <location>
        <begin position="22"/>
        <end position="253"/>
    </location>
</feature>
<dbReference type="EMBL" id="BMGS01000004">
    <property type="protein sequence ID" value="GGG42490.1"/>
    <property type="molecule type" value="Genomic_DNA"/>
</dbReference>
<evidence type="ECO:0000313" key="4">
    <source>
        <dbReference type="EMBL" id="GGG42490.1"/>
    </source>
</evidence>
<evidence type="ECO:0000256" key="1">
    <source>
        <dbReference type="SAM" id="Phobius"/>
    </source>
</evidence>
<accession>A0ABQ1WRY1</accession>
<keyword evidence="1" id="KW-0472">Membrane</keyword>
<dbReference type="Pfam" id="PF14257">
    <property type="entry name" value="DUF4349"/>
    <property type="match status" value="1"/>
</dbReference>
<dbReference type="PROSITE" id="PS51257">
    <property type="entry name" value="PROKAR_LIPOPROTEIN"/>
    <property type="match status" value="1"/>
</dbReference>
<protein>
    <recommendedName>
        <fullName evidence="3">DUF4349 domain-containing protein</fullName>
    </recommendedName>
</protein>
<sequence length="253" mass="27814">MKKYVRLLPFVGLMLAGCAQSAEQQELATTAGPMPEAATPELPNPVPPNAVSEVPLARLWRVAGHPVIYQGSMEVEVADFAAASARLDTTLLRRGAYLTSARETTDSDRHQQTLTIRVPSAQFLALTSELTQIGLVRGKELTSRNIAAELAKLRSAIRTSSKDTMAAQLSEQEIQRLTEQATLATLQLTYYQLRPTTELSPAAGITSQVQTGLWFGWRALSVFLIAACYIWPLLLVAGLWAGYRWYRGKLLIE</sequence>
<evidence type="ECO:0000313" key="5">
    <source>
        <dbReference type="Proteomes" id="UP000601361"/>
    </source>
</evidence>
<keyword evidence="5" id="KW-1185">Reference proteome</keyword>
<evidence type="ECO:0000256" key="2">
    <source>
        <dbReference type="SAM" id="SignalP"/>
    </source>
</evidence>
<dbReference type="InterPro" id="IPR025645">
    <property type="entry name" value="DUF4349"/>
</dbReference>
<reference evidence="5" key="1">
    <citation type="journal article" date="2019" name="Int. J. Syst. Evol. Microbiol.">
        <title>The Global Catalogue of Microorganisms (GCM) 10K type strain sequencing project: providing services to taxonomists for standard genome sequencing and annotation.</title>
        <authorList>
            <consortium name="The Broad Institute Genomics Platform"/>
            <consortium name="The Broad Institute Genome Sequencing Center for Infectious Disease"/>
            <person name="Wu L."/>
            <person name="Ma J."/>
        </authorList>
    </citation>
    <scope>NUCLEOTIDE SEQUENCE [LARGE SCALE GENOMIC DNA]</scope>
    <source>
        <strain evidence="5">CGMCC 1.12990</strain>
    </source>
</reference>
<feature type="signal peptide" evidence="2">
    <location>
        <begin position="1"/>
        <end position="21"/>
    </location>
</feature>
<keyword evidence="1" id="KW-0812">Transmembrane</keyword>
<name>A0ABQ1WRY1_9BACT</name>
<dbReference type="Proteomes" id="UP000601361">
    <property type="component" value="Unassembled WGS sequence"/>
</dbReference>
<keyword evidence="2" id="KW-0732">Signal</keyword>
<organism evidence="4 5">
    <name type="scientific">Hymenobacter glacieicola</name>
    <dbReference type="NCBI Taxonomy" id="1562124"/>
    <lineage>
        <taxon>Bacteria</taxon>
        <taxon>Pseudomonadati</taxon>
        <taxon>Bacteroidota</taxon>
        <taxon>Cytophagia</taxon>
        <taxon>Cytophagales</taxon>
        <taxon>Hymenobacteraceae</taxon>
        <taxon>Hymenobacter</taxon>
    </lineage>
</organism>
<gene>
    <name evidence="4" type="ORF">GCM10011378_18570</name>
</gene>
<feature type="transmembrane region" description="Helical" evidence="1">
    <location>
        <begin position="215"/>
        <end position="243"/>
    </location>
</feature>